<feature type="transmembrane region" description="Helical" evidence="5">
    <location>
        <begin position="191"/>
        <end position="213"/>
    </location>
</feature>
<organism evidence="7 8">
    <name type="scientific">Reticulomyxa filosa</name>
    <dbReference type="NCBI Taxonomy" id="46433"/>
    <lineage>
        <taxon>Eukaryota</taxon>
        <taxon>Sar</taxon>
        <taxon>Rhizaria</taxon>
        <taxon>Retaria</taxon>
        <taxon>Foraminifera</taxon>
        <taxon>Monothalamids</taxon>
        <taxon>Reticulomyxidae</taxon>
        <taxon>Reticulomyxa</taxon>
    </lineage>
</organism>
<sequence>MWVVPVILNSIGINCLNKIYSKVAELLTSLENWKYQCEFDNSLILKRFLFEFLDAYLPLFYVAFYQMDITKLQSELLGLFLADEIRRVVVESVLPTVYHYVMYSSNKIIKKQSLLDKLLEEKHLEEYEYFDDYLEMITQFGYITLFASAYPLAALLAWIENLFEVWSDSYRLCYVTKRPNIVYRSNNMNKMWLLILNFMAWVGILTNTFLFAFTTEQMEEWFPDWYQHSANDDTAGFQEIKSGKGRYVVLVMFLIEHLIGIFAYLIHFLLDDHSSQTKDAISKRKFLLKQIQLLPKTHSSS</sequence>
<feature type="domain" description="Anoctamin transmembrane" evidence="6">
    <location>
        <begin position="3"/>
        <end position="283"/>
    </location>
</feature>
<evidence type="ECO:0000256" key="4">
    <source>
        <dbReference type="ARBA" id="ARBA00023136"/>
    </source>
</evidence>
<evidence type="ECO:0000256" key="3">
    <source>
        <dbReference type="ARBA" id="ARBA00022989"/>
    </source>
</evidence>
<name>X6N8E4_RETFI</name>
<reference evidence="7 8" key="1">
    <citation type="journal article" date="2013" name="Curr. Biol.">
        <title>The Genome of the Foraminiferan Reticulomyxa filosa.</title>
        <authorList>
            <person name="Glockner G."/>
            <person name="Hulsmann N."/>
            <person name="Schleicher M."/>
            <person name="Noegel A.A."/>
            <person name="Eichinger L."/>
            <person name="Gallinger C."/>
            <person name="Pawlowski J."/>
            <person name="Sierra R."/>
            <person name="Euteneuer U."/>
            <person name="Pillet L."/>
            <person name="Moustafa A."/>
            <person name="Platzer M."/>
            <person name="Groth M."/>
            <person name="Szafranski K."/>
            <person name="Schliwa M."/>
        </authorList>
    </citation>
    <scope>NUCLEOTIDE SEQUENCE [LARGE SCALE GENOMIC DNA]</scope>
</reference>
<keyword evidence="4 5" id="KW-0472">Membrane</keyword>
<dbReference type="PANTHER" id="PTHR12308:SF73">
    <property type="entry name" value="ANOCTAMIN"/>
    <property type="match status" value="1"/>
</dbReference>
<evidence type="ECO:0000313" key="7">
    <source>
        <dbReference type="EMBL" id="ETO22183.1"/>
    </source>
</evidence>
<protein>
    <recommendedName>
        <fullName evidence="6">Anoctamin transmembrane domain-containing protein</fullName>
    </recommendedName>
</protein>
<keyword evidence="2 5" id="KW-0812">Transmembrane</keyword>
<gene>
    <name evidence="7" type="ORF">RFI_15014</name>
</gene>
<dbReference type="PANTHER" id="PTHR12308">
    <property type="entry name" value="ANOCTAMIN"/>
    <property type="match status" value="1"/>
</dbReference>
<dbReference type="GO" id="GO:0016020">
    <property type="term" value="C:membrane"/>
    <property type="evidence" value="ECO:0007669"/>
    <property type="project" value="UniProtKB-SubCell"/>
</dbReference>
<dbReference type="AlphaFoldDB" id="X6N8E4"/>
<dbReference type="InterPro" id="IPR049452">
    <property type="entry name" value="Anoctamin_TM"/>
</dbReference>
<dbReference type="EMBL" id="ASPP01010960">
    <property type="protein sequence ID" value="ETO22183.1"/>
    <property type="molecule type" value="Genomic_DNA"/>
</dbReference>
<accession>X6N8E4</accession>
<evidence type="ECO:0000256" key="2">
    <source>
        <dbReference type="ARBA" id="ARBA00022692"/>
    </source>
</evidence>
<dbReference type="OMA" id="WITVICE"/>
<evidence type="ECO:0000256" key="5">
    <source>
        <dbReference type="SAM" id="Phobius"/>
    </source>
</evidence>
<evidence type="ECO:0000256" key="1">
    <source>
        <dbReference type="ARBA" id="ARBA00004141"/>
    </source>
</evidence>
<keyword evidence="3 5" id="KW-1133">Transmembrane helix</keyword>
<proteinExistence type="predicted"/>
<dbReference type="Proteomes" id="UP000023152">
    <property type="component" value="Unassembled WGS sequence"/>
</dbReference>
<dbReference type="OrthoDB" id="296386at2759"/>
<dbReference type="GO" id="GO:0005254">
    <property type="term" value="F:chloride channel activity"/>
    <property type="evidence" value="ECO:0007669"/>
    <property type="project" value="TreeGrafter"/>
</dbReference>
<comment type="caution">
    <text evidence="7">The sequence shown here is derived from an EMBL/GenBank/DDBJ whole genome shotgun (WGS) entry which is preliminary data.</text>
</comment>
<feature type="transmembrane region" description="Helical" evidence="5">
    <location>
        <begin position="247"/>
        <end position="270"/>
    </location>
</feature>
<evidence type="ECO:0000259" key="6">
    <source>
        <dbReference type="Pfam" id="PF04547"/>
    </source>
</evidence>
<comment type="subcellular location">
    <subcellularLocation>
        <location evidence="1">Membrane</location>
        <topology evidence="1">Multi-pass membrane protein</topology>
    </subcellularLocation>
</comment>
<feature type="transmembrane region" description="Helical" evidence="5">
    <location>
        <begin position="140"/>
        <end position="159"/>
    </location>
</feature>
<dbReference type="InterPro" id="IPR007632">
    <property type="entry name" value="Anoctamin"/>
</dbReference>
<keyword evidence="8" id="KW-1185">Reference proteome</keyword>
<evidence type="ECO:0000313" key="8">
    <source>
        <dbReference type="Proteomes" id="UP000023152"/>
    </source>
</evidence>
<dbReference type="Pfam" id="PF04547">
    <property type="entry name" value="Anoctamin"/>
    <property type="match status" value="1"/>
</dbReference>